<dbReference type="HAMAP" id="MF_01124">
    <property type="entry name" value="MecA"/>
    <property type="match status" value="1"/>
</dbReference>
<comment type="similarity">
    <text evidence="1 2">Belongs to the MecA family.</text>
</comment>
<gene>
    <name evidence="2" type="primary">mecA</name>
    <name evidence="3" type="ORF">CBF27_06060</name>
</gene>
<reference evidence="3 4" key="1">
    <citation type="submission" date="2017-05" db="EMBL/GenBank/DDBJ databases">
        <title>Vagococcus spp. assemblies.</title>
        <authorList>
            <person name="Gulvik C.A."/>
        </authorList>
    </citation>
    <scope>NUCLEOTIDE SEQUENCE [LARGE SCALE GENOMIC DNA]</scope>
    <source>
        <strain evidence="3 4">LMG 24798</strain>
    </source>
</reference>
<evidence type="ECO:0000313" key="4">
    <source>
        <dbReference type="Proteomes" id="UP000286773"/>
    </source>
</evidence>
<dbReference type="PIRSF" id="PIRSF029008">
    <property type="entry name" value="MecA"/>
    <property type="match status" value="1"/>
</dbReference>
<proteinExistence type="inferred from homology"/>
<comment type="domain">
    <text evidence="2">The N-terminal domain probably binds unfolded/aggregated proteins; the C-terminal domain interacts with ClpC.</text>
</comment>
<evidence type="ECO:0000256" key="1">
    <source>
        <dbReference type="ARBA" id="ARBA00005397"/>
    </source>
</evidence>
<comment type="function">
    <text evidence="2">Enables the recognition and targeting of unfolded and aggregated proteins to the ClpC protease or to other proteins involved in proteolysis.</text>
</comment>
<dbReference type="Pfam" id="PF05389">
    <property type="entry name" value="MecA"/>
    <property type="match status" value="1"/>
</dbReference>
<evidence type="ECO:0000256" key="2">
    <source>
        <dbReference type="HAMAP-Rule" id="MF_01124"/>
    </source>
</evidence>
<dbReference type="InterPro" id="IPR038471">
    <property type="entry name" value="MecA_C_sf"/>
</dbReference>
<dbReference type="AlphaFoldDB" id="A0A430AWU2"/>
<dbReference type="OrthoDB" id="2360201at2"/>
<accession>A0A430AWU2</accession>
<comment type="subunit">
    <text evidence="2">Homodimer.</text>
</comment>
<dbReference type="PANTHER" id="PTHR39161">
    <property type="entry name" value="ADAPTER PROTEIN MECA"/>
    <property type="match status" value="1"/>
</dbReference>
<dbReference type="Gene3D" id="3.30.70.1950">
    <property type="match status" value="1"/>
</dbReference>
<name>A0A430AWU2_9ENTE</name>
<dbReference type="GO" id="GO:0030674">
    <property type="term" value="F:protein-macromolecule adaptor activity"/>
    <property type="evidence" value="ECO:0007669"/>
    <property type="project" value="UniProtKB-UniRule"/>
</dbReference>
<protein>
    <recommendedName>
        <fullName evidence="2">Adapter protein MecA</fullName>
    </recommendedName>
</protein>
<dbReference type="Proteomes" id="UP000286773">
    <property type="component" value="Unassembled WGS sequence"/>
</dbReference>
<dbReference type="InterPro" id="IPR008681">
    <property type="entry name" value="Neg-reg_MecA"/>
</dbReference>
<keyword evidence="4" id="KW-1185">Reference proteome</keyword>
<dbReference type="RefSeq" id="WP_126813430.1">
    <property type="nucleotide sequence ID" value="NZ_NGKC01000005.1"/>
</dbReference>
<dbReference type="PANTHER" id="PTHR39161:SF1">
    <property type="entry name" value="ADAPTER PROTEIN MECA 1"/>
    <property type="match status" value="1"/>
</dbReference>
<dbReference type="EMBL" id="NGKC01000005">
    <property type="protein sequence ID" value="RSU12537.1"/>
    <property type="molecule type" value="Genomic_DNA"/>
</dbReference>
<organism evidence="3 4">
    <name type="scientific">Vagococcus acidifermentans</name>
    <dbReference type="NCBI Taxonomy" id="564710"/>
    <lineage>
        <taxon>Bacteria</taxon>
        <taxon>Bacillati</taxon>
        <taxon>Bacillota</taxon>
        <taxon>Bacilli</taxon>
        <taxon>Lactobacillales</taxon>
        <taxon>Enterococcaceae</taxon>
        <taxon>Vagococcus</taxon>
    </lineage>
</organism>
<comment type="caution">
    <text evidence="3">The sequence shown here is derived from an EMBL/GenBank/DDBJ whole genome shotgun (WGS) entry which is preliminary data.</text>
</comment>
<evidence type="ECO:0000313" key="3">
    <source>
        <dbReference type="EMBL" id="RSU12537.1"/>
    </source>
</evidence>
<sequence length="228" mass="26365">MEMERINENTIRVLIGNDDLAERGITFLDLLGNHKQIESFFYSILEEVDVDEQFQETDSVTFQVLPNRDGLELFISKNTPMADGDDIDGQFEGYQEGFADYLKQHMFEQGKDVKSNVDDVDDIEEYLSAPDAMTLEVVFKLNDFEEFIALAKNIRLANVVTDLYTLNGEYYLVVTFLTDESTDGQIANDIALLYEYGDKTHITLDMLEEYGRLLMERSALELSRYYFR</sequence>